<dbReference type="Proteomes" id="UP000619260">
    <property type="component" value="Unassembled WGS sequence"/>
</dbReference>
<accession>A0A8J3YQJ0</accession>
<proteinExistence type="predicted"/>
<dbReference type="RefSeq" id="WP_203903294.1">
    <property type="nucleotide sequence ID" value="NZ_BOPF01000031.1"/>
</dbReference>
<protein>
    <recommendedName>
        <fullName evidence="3">NTP pyrophosphohydrolase</fullName>
    </recommendedName>
</protein>
<dbReference type="AlphaFoldDB" id="A0A8J3YQJ0"/>
<organism evidence="1 2">
    <name type="scientific">Virgisporangium aliadipatigenens</name>
    <dbReference type="NCBI Taxonomy" id="741659"/>
    <lineage>
        <taxon>Bacteria</taxon>
        <taxon>Bacillati</taxon>
        <taxon>Actinomycetota</taxon>
        <taxon>Actinomycetes</taxon>
        <taxon>Micromonosporales</taxon>
        <taxon>Micromonosporaceae</taxon>
        <taxon>Virgisporangium</taxon>
    </lineage>
</organism>
<sequence>MTVTGSLIIDAANVVGSRPDGWWRDRAGATRRLRDAVAAAALPADEVVLVVEGQARGVEPVEGVTVVAAPGSGDDTIVELAERLAGACTVVTADRALRERVAAHGASVVGPGTLRGWLG</sequence>
<reference evidence="1" key="1">
    <citation type="submission" date="2021-01" db="EMBL/GenBank/DDBJ databases">
        <title>Whole genome shotgun sequence of Virgisporangium aliadipatigenens NBRC 105644.</title>
        <authorList>
            <person name="Komaki H."/>
            <person name="Tamura T."/>
        </authorList>
    </citation>
    <scope>NUCLEOTIDE SEQUENCE</scope>
    <source>
        <strain evidence="1">NBRC 105644</strain>
    </source>
</reference>
<evidence type="ECO:0000313" key="1">
    <source>
        <dbReference type="EMBL" id="GIJ49844.1"/>
    </source>
</evidence>
<comment type="caution">
    <text evidence="1">The sequence shown here is derived from an EMBL/GenBank/DDBJ whole genome shotgun (WGS) entry which is preliminary data.</text>
</comment>
<keyword evidence="2" id="KW-1185">Reference proteome</keyword>
<evidence type="ECO:0008006" key="3">
    <source>
        <dbReference type="Google" id="ProtNLM"/>
    </source>
</evidence>
<evidence type="ECO:0000313" key="2">
    <source>
        <dbReference type="Proteomes" id="UP000619260"/>
    </source>
</evidence>
<gene>
    <name evidence="1" type="ORF">Val02_67300</name>
</gene>
<name>A0A8J3YQJ0_9ACTN</name>
<dbReference type="EMBL" id="BOPF01000031">
    <property type="protein sequence ID" value="GIJ49844.1"/>
    <property type="molecule type" value="Genomic_DNA"/>
</dbReference>